<dbReference type="EMBL" id="CH476607">
    <property type="protein sequence ID" value="EAU30432.1"/>
    <property type="molecule type" value="Genomic_DNA"/>
</dbReference>
<dbReference type="Pfam" id="PF04183">
    <property type="entry name" value="IucA_IucC"/>
    <property type="match status" value="1"/>
</dbReference>
<dbReference type="OMA" id="ELQIAHI"/>
<dbReference type="Pfam" id="PF06276">
    <property type="entry name" value="FhuF"/>
    <property type="match status" value="1"/>
</dbReference>
<dbReference type="GeneID" id="4353947"/>
<dbReference type="STRING" id="341663.Q0CAI9"/>
<dbReference type="Proteomes" id="UP000007963">
    <property type="component" value="Unassembled WGS sequence"/>
</dbReference>
<evidence type="ECO:0000259" key="1">
    <source>
        <dbReference type="Pfam" id="PF04183"/>
    </source>
</evidence>
<dbReference type="InterPro" id="IPR037455">
    <property type="entry name" value="LucA/IucC-like"/>
</dbReference>
<dbReference type="eggNOG" id="ENOG502RX6M">
    <property type="taxonomic scope" value="Eukaryota"/>
</dbReference>
<dbReference type="PANTHER" id="PTHR34384:SF5">
    <property type="entry name" value="L-2,3-DIAMINOPROPANOATE--CITRATE LIGASE"/>
    <property type="match status" value="1"/>
</dbReference>
<evidence type="ECO:0000259" key="2">
    <source>
        <dbReference type="Pfam" id="PF06276"/>
    </source>
</evidence>
<feature type="domain" description="Aerobactin siderophore biosynthesis IucA/IucC N-terminal" evidence="1">
    <location>
        <begin position="229"/>
        <end position="343"/>
    </location>
</feature>
<dbReference type="OrthoDB" id="2117718at2759"/>
<dbReference type="AlphaFoldDB" id="Q0CAI9"/>
<protein>
    <recommendedName>
        <fullName evidence="5">IucC family-domain-containing protein</fullName>
    </recommendedName>
</protein>
<organism evidence="3 4">
    <name type="scientific">Aspergillus terreus (strain NIH 2624 / FGSC A1156)</name>
    <dbReference type="NCBI Taxonomy" id="341663"/>
    <lineage>
        <taxon>Eukaryota</taxon>
        <taxon>Fungi</taxon>
        <taxon>Dikarya</taxon>
        <taxon>Ascomycota</taxon>
        <taxon>Pezizomycotina</taxon>
        <taxon>Eurotiomycetes</taxon>
        <taxon>Eurotiomycetidae</taxon>
        <taxon>Eurotiales</taxon>
        <taxon>Aspergillaceae</taxon>
        <taxon>Aspergillus</taxon>
        <taxon>Aspergillus subgen. Circumdati</taxon>
    </lineage>
</organism>
<sequence>MTTTTTREAARFETTKRLLACLINEGLVDGFVEGAKEATNRRLYLRKKDSACADDSIVVHTMPEALIEDRNGEVLPMIQPGMLCSPIIVNCMAVERKTVDPGEIFSLISPWFKDLASQPVLEEISRNLQSSGENQGPISPKLFHRTCDAKPPLQPVKPEDIPAMLTPGITFLSLAHSDLSVAGPFNHLLQPLLQTFEVPEAPEGWTIVPCLTQQLPSIMQRFPRAIMLLSVADCADAQASLRTLTLRPELKFPFHLKLSLACQITSALRTITPWSAQGGPIVTEILDGFLPSELWTFKEVASVTGSQTDFDDAKHLSCILRDDLEERARANNEVLVLAAALTQSPPGTSQPYAEILFNLRTISEKQEWFREYVGCLLNLLLPPLVHHGIGLEAHGQNILARVCHDTGEIKGFAVRDFGGIRLHTPTLRDQGVSFDGMFPGWAVMTENMNDVWGKVHHSLLQNHVGFLLNALDLQRHHGWSIVRDVLEGGLRGLPDNGLYEFCLKDTMPLKCFLRMSMEGKYRDYVEREVPNILLMGSERWETVVASYVPSLHWT</sequence>
<dbReference type="GO" id="GO:0016881">
    <property type="term" value="F:acid-amino acid ligase activity"/>
    <property type="evidence" value="ECO:0007669"/>
    <property type="project" value="UniProtKB-ARBA"/>
</dbReference>
<feature type="domain" description="Aerobactin siderophore biosynthesis IucA/IucC-like C-terminal" evidence="2">
    <location>
        <begin position="366"/>
        <end position="520"/>
    </location>
</feature>
<dbReference type="RefSeq" id="XP_001217917.1">
    <property type="nucleotide sequence ID" value="XM_001217916.1"/>
</dbReference>
<name>Q0CAI9_ASPTN</name>
<dbReference type="PANTHER" id="PTHR34384">
    <property type="entry name" value="L-2,3-DIAMINOPROPANOATE--CITRATE LIGASE"/>
    <property type="match status" value="1"/>
</dbReference>
<accession>Q0CAI9</accession>
<gene>
    <name evidence="3" type="ORF">ATEG_09295</name>
</gene>
<evidence type="ECO:0000313" key="4">
    <source>
        <dbReference type="Proteomes" id="UP000007963"/>
    </source>
</evidence>
<dbReference type="HOGENOM" id="CLU_010625_1_0_1"/>
<dbReference type="Gene3D" id="1.10.510.40">
    <property type="match status" value="1"/>
</dbReference>
<dbReference type="InterPro" id="IPR007310">
    <property type="entry name" value="Aerobactin_biosyn_IucA/IucC_N"/>
</dbReference>
<dbReference type="InterPro" id="IPR022770">
    <property type="entry name" value="IucA/IucC-like_C"/>
</dbReference>
<proteinExistence type="predicted"/>
<dbReference type="VEuPathDB" id="FungiDB:ATEG_09295"/>
<evidence type="ECO:0000313" key="3">
    <source>
        <dbReference type="EMBL" id="EAU30432.1"/>
    </source>
</evidence>
<dbReference type="GO" id="GO:0019290">
    <property type="term" value="P:siderophore biosynthetic process"/>
    <property type="evidence" value="ECO:0007669"/>
    <property type="project" value="InterPro"/>
</dbReference>
<evidence type="ECO:0008006" key="5">
    <source>
        <dbReference type="Google" id="ProtNLM"/>
    </source>
</evidence>
<reference evidence="4" key="1">
    <citation type="submission" date="2005-09" db="EMBL/GenBank/DDBJ databases">
        <title>Annotation of the Aspergillus terreus NIH2624 genome.</title>
        <authorList>
            <person name="Birren B.W."/>
            <person name="Lander E.S."/>
            <person name="Galagan J.E."/>
            <person name="Nusbaum C."/>
            <person name="Devon K."/>
            <person name="Henn M."/>
            <person name="Ma L.-J."/>
            <person name="Jaffe D.B."/>
            <person name="Butler J."/>
            <person name="Alvarez P."/>
            <person name="Gnerre S."/>
            <person name="Grabherr M."/>
            <person name="Kleber M."/>
            <person name="Mauceli E.W."/>
            <person name="Brockman W."/>
            <person name="Rounsley S."/>
            <person name="Young S.K."/>
            <person name="LaButti K."/>
            <person name="Pushparaj V."/>
            <person name="DeCaprio D."/>
            <person name="Crawford M."/>
            <person name="Koehrsen M."/>
            <person name="Engels R."/>
            <person name="Montgomery P."/>
            <person name="Pearson M."/>
            <person name="Howarth C."/>
            <person name="Larson L."/>
            <person name="Luoma S."/>
            <person name="White J."/>
            <person name="Alvarado L."/>
            <person name="Kodira C.D."/>
            <person name="Zeng Q."/>
            <person name="Oleary S."/>
            <person name="Yandava C."/>
            <person name="Denning D.W."/>
            <person name="Nierman W.C."/>
            <person name="Milne T."/>
            <person name="Madden K."/>
        </authorList>
    </citation>
    <scope>NUCLEOTIDE SEQUENCE [LARGE SCALE GENOMIC DNA]</scope>
    <source>
        <strain evidence="4">NIH 2624 / FGSC A1156</strain>
    </source>
</reference>